<dbReference type="CDD" id="cd15482">
    <property type="entry name" value="Sialidase_non-viral"/>
    <property type="match status" value="1"/>
</dbReference>
<organism evidence="1 2">
    <name type="scientific">Tahibacter harae</name>
    <dbReference type="NCBI Taxonomy" id="2963937"/>
    <lineage>
        <taxon>Bacteria</taxon>
        <taxon>Pseudomonadati</taxon>
        <taxon>Pseudomonadota</taxon>
        <taxon>Gammaproteobacteria</taxon>
        <taxon>Lysobacterales</taxon>
        <taxon>Rhodanobacteraceae</taxon>
        <taxon>Tahibacter</taxon>
    </lineage>
</organism>
<sequence length="366" mass="39776">MKRHLLLSTRKGLFALQRQGDGDWVLRNHSFRGDNVSLALADARDGSWYAALNLGHFGVKLQRSTDEGASWTELAVPAYPAGELLATGDGKEPVPATLKLLWSLETGGRDQPGRLWAGTIPGGLFRSDDAGQSWQLVRALWDAPGRAQWFGGGYDQPGIHSICVDPRDPRVLRVAISCGGVWQSDDGGESWNLAARGMFAAYMPPELREDPNIQDPHRMVQCPAAPDTLWVQHHNGVFLSRDGARNWSEVAAVTPSVFGFAVAVHPQDPDTAWFVPAVKDECRIPVDARLVVARTRDGGRSFQALAQGLPHPAYDLVYRHGLAISRDGAVLAMASTTGGLWLSEDQGDSWQAVSVNLPPVYAVTFA</sequence>
<dbReference type="PANTHER" id="PTHR43739">
    <property type="entry name" value="XYLOGLUCANASE (EUROFUNG)"/>
    <property type="match status" value="1"/>
</dbReference>
<dbReference type="InterPro" id="IPR015943">
    <property type="entry name" value="WD40/YVTN_repeat-like_dom_sf"/>
</dbReference>
<protein>
    <submittedName>
        <fullName evidence="1">Exo-alpha-sialidase</fullName>
    </submittedName>
</protein>
<keyword evidence="2" id="KW-1185">Reference proteome</keyword>
<dbReference type="Gene3D" id="2.130.10.10">
    <property type="entry name" value="YVTN repeat-like/Quinoprotein amine dehydrogenase"/>
    <property type="match status" value="1"/>
</dbReference>
<accession>A0ABT1QP71</accession>
<dbReference type="InterPro" id="IPR052025">
    <property type="entry name" value="Xyloglucanase_GH74"/>
</dbReference>
<dbReference type="PANTHER" id="PTHR43739:SF5">
    <property type="entry name" value="EXO-ALPHA-SIALIDASE"/>
    <property type="match status" value="1"/>
</dbReference>
<name>A0ABT1QP71_9GAMM</name>
<gene>
    <name evidence="1" type="ORF">NM961_05125</name>
</gene>
<proteinExistence type="predicted"/>
<dbReference type="Proteomes" id="UP001165498">
    <property type="component" value="Unassembled WGS sequence"/>
</dbReference>
<dbReference type="SUPFAM" id="SSF110296">
    <property type="entry name" value="Oligoxyloglucan reducing end-specific cellobiohydrolase"/>
    <property type="match status" value="1"/>
</dbReference>
<comment type="caution">
    <text evidence="1">The sequence shown here is derived from an EMBL/GenBank/DDBJ whole genome shotgun (WGS) entry which is preliminary data.</text>
</comment>
<reference evidence="1" key="1">
    <citation type="submission" date="2022-07" db="EMBL/GenBank/DDBJ databases">
        <title>Tahibacter sp., a new gammaproteobacterium isolated from the silt sample collected at pig farm.</title>
        <authorList>
            <person name="Chen H."/>
        </authorList>
    </citation>
    <scope>NUCLEOTIDE SEQUENCE</scope>
    <source>
        <strain evidence="1">P2K</strain>
    </source>
</reference>
<dbReference type="RefSeq" id="WP_255912242.1">
    <property type="nucleotide sequence ID" value="NZ_JANFQO010000004.1"/>
</dbReference>
<dbReference type="EMBL" id="JANFQO010000004">
    <property type="protein sequence ID" value="MCQ4164088.1"/>
    <property type="molecule type" value="Genomic_DNA"/>
</dbReference>
<evidence type="ECO:0000313" key="1">
    <source>
        <dbReference type="EMBL" id="MCQ4164088.1"/>
    </source>
</evidence>
<evidence type="ECO:0000313" key="2">
    <source>
        <dbReference type="Proteomes" id="UP001165498"/>
    </source>
</evidence>